<keyword evidence="5" id="KW-0029">Amino-acid transport</keyword>
<protein>
    <recommendedName>
        <fullName evidence="9">Amino acid permease/ SLC12A domain-containing protein</fullName>
    </recommendedName>
</protein>
<evidence type="ECO:0000256" key="4">
    <source>
        <dbReference type="ARBA" id="ARBA00022692"/>
    </source>
</evidence>
<dbReference type="EMBL" id="KV454538">
    <property type="protein sequence ID" value="ODV69349.1"/>
    <property type="molecule type" value="Genomic_DNA"/>
</dbReference>
<dbReference type="GO" id="GO:0016020">
    <property type="term" value="C:membrane"/>
    <property type="evidence" value="ECO:0007669"/>
    <property type="project" value="UniProtKB-SubCell"/>
</dbReference>
<dbReference type="OrthoDB" id="3900342at2759"/>
<evidence type="ECO:0000256" key="7">
    <source>
        <dbReference type="ARBA" id="ARBA00023136"/>
    </source>
</evidence>
<keyword evidence="7 8" id="KW-0472">Membrane</keyword>
<sequence>MKDLEKNFAGNKLVNDLQSVVSRHTDEYNLSVARSNPIYSHDLDPDHQLKKDLKSREISMIALGGSIGTGLLISTGTSLKTGGAGSMFIAYTFIGLVIYAVMTAIGEVATFIVLPGGFTSYAKRYCSSSLGVAVGYVYLIKYLILPPNQATSFYLVINFWNNDRISPGVFITIILVVITLINLFGVKLFGQVEFWLSCFKVVTCTGLIILLLIIALGGGPDGDRRGFRYWQDPGAFLEYSNSAKNLTIDGSKGKFVSFVSLLVTAVFAYTGTELAVIVFAEAARPRKSIPKAIKLTLYRIIFFYVFSILFLGMCVNPKDKLLLGASGTDASASPFVIAIKNAKIKILDHIINACILVFVFSAANSDMYICSRTIYGLAIEGYAPKIFAKTNKIGVPIYGILLSFLFCCLAFMSLSSSSAEVFSYFVNVVSLAGLIAWFSVLLIHIRFMAALKAQGIPRSSLSYTAPLQPYLSYGAITVCTIIILIKNFTAFLGDTFDYKGFITGYIILPVFVLTFLIHKIIYKTKFWKAHEIDLVTHLDVIEAEEEVFAAKEAEEHAIWEAEGKPKNAAWWYEKIFGWIF</sequence>
<dbReference type="RefSeq" id="XP_020078416.1">
    <property type="nucleotide sequence ID" value="XM_020218243.1"/>
</dbReference>
<dbReference type="AlphaFoldDB" id="A0A1E4RPZ7"/>
<feature type="transmembrane region" description="Helical" evidence="8">
    <location>
        <begin position="198"/>
        <end position="218"/>
    </location>
</feature>
<dbReference type="GeneID" id="30992793"/>
<feature type="transmembrane region" description="Helical" evidence="8">
    <location>
        <begin position="125"/>
        <end position="145"/>
    </location>
</feature>
<dbReference type="GO" id="GO:0005310">
    <property type="term" value="F:dicarboxylic acid transmembrane transporter activity"/>
    <property type="evidence" value="ECO:0007669"/>
    <property type="project" value="EnsemblFungi"/>
</dbReference>
<evidence type="ECO:0000256" key="3">
    <source>
        <dbReference type="ARBA" id="ARBA00022448"/>
    </source>
</evidence>
<name>A0A1E4RPZ7_9ASCO</name>
<comment type="similarity">
    <text evidence="2">Belongs to the amino acid-polyamine-organocation (APC) superfamily. YAT (TC 2.A.3.10) family.</text>
</comment>
<feature type="transmembrane region" description="Helical" evidence="8">
    <location>
        <begin position="421"/>
        <end position="449"/>
    </location>
</feature>
<dbReference type="Proteomes" id="UP000095085">
    <property type="component" value="Unassembled WGS sequence"/>
</dbReference>
<evidence type="ECO:0000313" key="11">
    <source>
        <dbReference type="Proteomes" id="UP000095085"/>
    </source>
</evidence>
<keyword evidence="3" id="KW-0813">Transport</keyword>
<feature type="transmembrane region" description="Helical" evidence="8">
    <location>
        <begin position="58"/>
        <end position="76"/>
    </location>
</feature>
<evidence type="ECO:0000256" key="8">
    <source>
        <dbReference type="SAM" id="Phobius"/>
    </source>
</evidence>
<dbReference type="InterPro" id="IPR050524">
    <property type="entry name" value="APC_YAT"/>
</dbReference>
<feature type="transmembrane region" description="Helical" evidence="8">
    <location>
        <begin position="255"/>
        <end position="280"/>
    </location>
</feature>
<evidence type="ECO:0000256" key="5">
    <source>
        <dbReference type="ARBA" id="ARBA00022970"/>
    </source>
</evidence>
<feature type="domain" description="Amino acid permease/ SLC12A" evidence="9">
    <location>
        <begin position="58"/>
        <end position="528"/>
    </location>
</feature>
<dbReference type="Gene3D" id="1.20.1740.10">
    <property type="entry name" value="Amino acid/polyamine transporter I"/>
    <property type="match status" value="1"/>
</dbReference>
<dbReference type="GO" id="GO:0015171">
    <property type="term" value="F:amino acid transmembrane transporter activity"/>
    <property type="evidence" value="ECO:0007669"/>
    <property type="project" value="TreeGrafter"/>
</dbReference>
<feature type="transmembrane region" description="Helical" evidence="8">
    <location>
        <begin position="88"/>
        <end position="113"/>
    </location>
</feature>
<organism evidence="10 11">
    <name type="scientific">Hyphopichia burtonii NRRL Y-1933</name>
    <dbReference type="NCBI Taxonomy" id="984485"/>
    <lineage>
        <taxon>Eukaryota</taxon>
        <taxon>Fungi</taxon>
        <taxon>Dikarya</taxon>
        <taxon>Ascomycota</taxon>
        <taxon>Saccharomycotina</taxon>
        <taxon>Pichiomycetes</taxon>
        <taxon>Debaryomycetaceae</taxon>
        <taxon>Hyphopichia</taxon>
    </lineage>
</organism>
<keyword evidence="6 8" id="KW-1133">Transmembrane helix</keyword>
<feature type="transmembrane region" description="Helical" evidence="8">
    <location>
        <begin position="350"/>
        <end position="369"/>
    </location>
</feature>
<dbReference type="PIRSF" id="PIRSF006060">
    <property type="entry name" value="AA_transporter"/>
    <property type="match status" value="1"/>
</dbReference>
<evidence type="ECO:0000313" key="10">
    <source>
        <dbReference type="EMBL" id="ODV69349.1"/>
    </source>
</evidence>
<keyword evidence="4 8" id="KW-0812">Transmembrane</keyword>
<dbReference type="InterPro" id="IPR004841">
    <property type="entry name" value="AA-permease/SLC12A_dom"/>
</dbReference>
<dbReference type="PANTHER" id="PTHR43341">
    <property type="entry name" value="AMINO ACID PERMEASE"/>
    <property type="match status" value="1"/>
</dbReference>
<feature type="transmembrane region" description="Helical" evidence="8">
    <location>
        <begin position="165"/>
        <end position="186"/>
    </location>
</feature>
<accession>A0A1E4RPZ7</accession>
<reference evidence="11" key="1">
    <citation type="submission" date="2016-05" db="EMBL/GenBank/DDBJ databases">
        <title>Comparative genomics of biotechnologically important yeasts.</title>
        <authorList>
            <consortium name="DOE Joint Genome Institute"/>
            <person name="Riley R."/>
            <person name="Haridas S."/>
            <person name="Wolfe K.H."/>
            <person name="Lopes M.R."/>
            <person name="Hittinger C.T."/>
            <person name="Goker M."/>
            <person name="Salamov A."/>
            <person name="Wisecaver J."/>
            <person name="Long T.M."/>
            <person name="Aerts A.L."/>
            <person name="Barry K."/>
            <person name="Choi C."/>
            <person name="Clum A."/>
            <person name="Coughlan A.Y."/>
            <person name="Deshpande S."/>
            <person name="Douglass A.P."/>
            <person name="Hanson S.J."/>
            <person name="Klenk H.-P."/>
            <person name="Labutti K."/>
            <person name="Lapidus A."/>
            <person name="Lindquist E."/>
            <person name="Lipzen A."/>
            <person name="Meier-Kolthoff J.P."/>
            <person name="Ohm R.A."/>
            <person name="Otillar R.P."/>
            <person name="Pangilinan J."/>
            <person name="Peng Y."/>
            <person name="Rokas A."/>
            <person name="Rosa C.A."/>
            <person name="Scheuner C."/>
            <person name="Sibirny A.A."/>
            <person name="Slot J.C."/>
            <person name="Stielow J.B."/>
            <person name="Sun H."/>
            <person name="Kurtzman C.P."/>
            <person name="Blackwell M."/>
            <person name="Grigoriev I.V."/>
            <person name="Jeffries T.W."/>
        </authorList>
    </citation>
    <scope>NUCLEOTIDE SEQUENCE [LARGE SCALE GENOMIC DNA]</scope>
    <source>
        <strain evidence="11">NRRL Y-1933</strain>
    </source>
</reference>
<feature type="transmembrane region" description="Helical" evidence="8">
    <location>
        <begin position="498"/>
        <end position="518"/>
    </location>
</feature>
<keyword evidence="11" id="KW-1185">Reference proteome</keyword>
<evidence type="ECO:0000256" key="2">
    <source>
        <dbReference type="ARBA" id="ARBA00006983"/>
    </source>
</evidence>
<feature type="transmembrane region" description="Helical" evidence="8">
    <location>
        <begin position="395"/>
        <end position="415"/>
    </location>
</feature>
<dbReference type="Pfam" id="PF00324">
    <property type="entry name" value="AA_permease"/>
    <property type="match status" value="1"/>
</dbReference>
<dbReference type="STRING" id="984485.A0A1E4RPZ7"/>
<evidence type="ECO:0000259" key="9">
    <source>
        <dbReference type="Pfam" id="PF00324"/>
    </source>
</evidence>
<evidence type="ECO:0000256" key="1">
    <source>
        <dbReference type="ARBA" id="ARBA00004141"/>
    </source>
</evidence>
<dbReference type="FunFam" id="1.20.1740.10:FF:000006">
    <property type="entry name" value="General amino acid permease"/>
    <property type="match status" value="1"/>
</dbReference>
<gene>
    <name evidence="10" type="ORF">HYPBUDRAFT_103124</name>
</gene>
<dbReference type="PANTHER" id="PTHR43341:SF9">
    <property type="entry name" value="DICARBOXYLIC AMINO ACID PERMEASE"/>
    <property type="match status" value="1"/>
</dbReference>
<feature type="transmembrane region" description="Helical" evidence="8">
    <location>
        <begin position="470"/>
        <end position="492"/>
    </location>
</feature>
<proteinExistence type="inferred from homology"/>
<comment type="subcellular location">
    <subcellularLocation>
        <location evidence="1">Membrane</location>
        <topology evidence="1">Multi-pass membrane protein</topology>
    </subcellularLocation>
</comment>
<evidence type="ECO:0000256" key="6">
    <source>
        <dbReference type="ARBA" id="ARBA00022989"/>
    </source>
</evidence>
<feature type="transmembrane region" description="Helical" evidence="8">
    <location>
        <begin position="292"/>
        <end position="313"/>
    </location>
</feature>